<dbReference type="SUPFAM" id="SSF51905">
    <property type="entry name" value="FAD/NAD(P)-binding domain"/>
    <property type="match status" value="1"/>
</dbReference>
<dbReference type="AlphaFoldDB" id="A0A6C0DDS8"/>
<dbReference type="EMBL" id="MN739581">
    <property type="protein sequence ID" value="QHT14344.1"/>
    <property type="molecule type" value="Genomic_DNA"/>
</dbReference>
<evidence type="ECO:0008006" key="2">
    <source>
        <dbReference type="Google" id="ProtNLM"/>
    </source>
</evidence>
<reference evidence="1" key="1">
    <citation type="journal article" date="2020" name="Nature">
        <title>Giant virus diversity and host interactions through global metagenomics.</title>
        <authorList>
            <person name="Schulz F."/>
            <person name="Roux S."/>
            <person name="Paez-Espino D."/>
            <person name="Jungbluth S."/>
            <person name="Walsh D.A."/>
            <person name="Denef V.J."/>
            <person name="McMahon K.D."/>
            <person name="Konstantinidis K.T."/>
            <person name="Eloe-Fadrosh E.A."/>
            <person name="Kyrpides N.C."/>
            <person name="Woyke T."/>
        </authorList>
    </citation>
    <scope>NUCLEOTIDE SEQUENCE</scope>
    <source>
        <strain evidence="1">GVMAG-M-3300023174-137</strain>
    </source>
</reference>
<proteinExistence type="predicted"/>
<accession>A0A6C0DDS8</accession>
<dbReference type="InterPro" id="IPR036188">
    <property type="entry name" value="FAD/NAD-bd_sf"/>
</dbReference>
<organism evidence="1">
    <name type="scientific">viral metagenome</name>
    <dbReference type="NCBI Taxonomy" id="1070528"/>
    <lineage>
        <taxon>unclassified sequences</taxon>
        <taxon>metagenomes</taxon>
        <taxon>organismal metagenomes</taxon>
    </lineage>
</organism>
<protein>
    <recommendedName>
        <fullName evidence="2">FAD/NAD(P)-binding domain-containing protein</fullName>
    </recommendedName>
</protein>
<dbReference type="PANTHER" id="PTHR38688:SF1">
    <property type="entry name" value="FAD_NAD(P)-BINDING DOMAIN-CONTAINING PROTEIN"/>
    <property type="match status" value="1"/>
</dbReference>
<name>A0A6C0DDS8_9ZZZZ</name>
<evidence type="ECO:0000313" key="1">
    <source>
        <dbReference type="EMBL" id="QHT14344.1"/>
    </source>
</evidence>
<sequence length="340" mass="38311">MKICIIGAGVSGIILILLLVKQNVNPKSIICVDPYFDGGHIVRQWGMVLSNTEWSKTLGAIKKYLPEYPIPQWAETLPSNEPTPLHKIGQLFREISAPVMKQIHTIHGKVKSAHRNTNQWCLNIQREQEMLSIDADILYHTYGSQPKHLDLPVQTIPLNVALHAPLLSSYIKPTDKVVVFGLHHSGVLVVKNLIDSGINSIIGIYKGKEPFVFAKDGHYDGLKLVTADIATDLLEGKYSQFKHVRYNNLSSLVREIQTADWVVYAIGFEHSNDIVFHINDKIYTHLTYDSKTGKIHELPQSWGFGIAYPNQAPDGIHWDIGISPFFEHIHAQIQCIPHIE</sequence>
<dbReference type="InterPro" id="IPR053275">
    <property type="entry name" value="Agnestin_monoxygenase"/>
</dbReference>
<dbReference type="PANTHER" id="PTHR38688">
    <property type="entry name" value="PYR_REDOX_2 DOMAIN-CONTAINING PROTEIN"/>
    <property type="match status" value="1"/>
</dbReference>